<dbReference type="Pfam" id="PF04434">
    <property type="entry name" value="SWIM"/>
    <property type="match status" value="1"/>
</dbReference>
<proteinExistence type="predicted"/>
<evidence type="ECO:0000256" key="2">
    <source>
        <dbReference type="ARBA" id="ARBA00022771"/>
    </source>
</evidence>
<evidence type="ECO:0000256" key="4">
    <source>
        <dbReference type="PROSITE-ProRule" id="PRU00325"/>
    </source>
</evidence>
<gene>
    <name evidence="6" type="ORF">LSAT_V11C800443000</name>
</gene>
<dbReference type="AlphaFoldDB" id="A0A9R1UQN4"/>
<dbReference type="Proteomes" id="UP000235145">
    <property type="component" value="Unassembled WGS sequence"/>
</dbReference>
<dbReference type="EMBL" id="NBSK02000008">
    <property type="protein sequence ID" value="KAJ0191382.1"/>
    <property type="molecule type" value="Genomic_DNA"/>
</dbReference>
<comment type="caution">
    <text evidence="6">The sequence shown here is derived from an EMBL/GenBank/DDBJ whole genome shotgun (WGS) entry which is preliminary data.</text>
</comment>
<dbReference type="InterPro" id="IPR006564">
    <property type="entry name" value="Znf_PMZ"/>
</dbReference>
<evidence type="ECO:0000256" key="3">
    <source>
        <dbReference type="ARBA" id="ARBA00022833"/>
    </source>
</evidence>
<sequence>MARSLTGVLTPYAQMMVQRRMQKSVCWQATQIPQQISSPMPTYVYELFDFKTTCVVDLNGRTCSCGKWSSLGIACGHAITAARDSNMHEIVNLVQFQ</sequence>
<organism evidence="6 7">
    <name type="scientific">Lactuca sativa</name>
    <name type="common">Garden lettuce</name>
    <dbReference type="NCBI Taxonomy" id="4236"/>
    <lineage>
        <taxon>Eukaryota</taxon>
        <taxon>Viridiplantae</taxon>
        <taxon>Streptophyta</taxon>
        <taxon>Embryophyta</taxon>
        <taxon>Tracheophyta</taxon>
        <taxon>Spermatophyta</taxon>
        <taxon>Magnoliopsida</taxon>
        <taxon>eudicotyledons</taxon>
        <taxon>Gunneridae</taxon>
        <taxon>Pentapetalae</taxon>
        <taxon>asterids</taxon>
        <taxon>campanulids</taxon>
        <taxon>Asterales</taxon>
        <taxon>Asteraceae</taxon>
        <taxon>Cichorioideae</taxon>
        <taxon>Cichorieae</taxon>
        <taxon>Lactucinae</taxon>
        <taxon>Lactuca</taxon>
    </lineage>
</organism>
<keyword evidence="1" id="KW-0479">Metal-binding</keyword>
<evidence type="ECO:0000313" key="6">
    <source>
        <dbReference type="EMBL" id="KAJ0191382.1"/>
    </source>
</evidence>
<accession>A0A9R1UQN4</accession>
<dbReference type="InterPro" id="IPR007527">
    <property type="entry name" value="Znf_SWIM"/>
</dbReference>
<evidence type="ECO:0000259" key="5">
    <source>
        <dbReference type="PROSITE" id="PS50966"/>
    </source>
</evidence>
<reference evidence="6 7" key="1">
    <citation type="journal article" date="2017" name="Nat. Commun.">
        <title>Genome assembly with in vitro proximity ligation data and whole-genome triplication in lettuce.</title>
        <authorList>
            <person name="Reyes-Chin-Wo S."/>
            <person name="Wang Z."/>
            <person name="Yang X."/>
            <person name="Kozik A."/>
            <person name="Arikit S."/>
            <person name="Song C."/>
            <person name="Xia L."/>
            <person name="Froenicke L."/>
            <person name="Lavelle D.O."/>
            <person name="Truco M.J."/>
            <person name="Xia R."/>
            <person name="Zhu S."/>
            <person name="Xu C."/>
            <person name="Xu H."/>
            <person name="Xu X."/>
            <person name="Cox K."/>
            <person name="Korf I."/>
            <person name="Meyers B.C."/>
            <person name="Michelmore R.W."/>
        </authorList>
    </citation>
    <scope>NUCLEOTIDE SEQUENCE [LARGE SCALE GENOMIC DNA]</scope>
    <source>
        <strain evidence="7">cv. Salinas</strain>
        <tissue evidence="6">Seedlings</tissue>
    </source>
</reference>
<name>A0A9R1UQN4_LACSA</name>
<keyword evidence="2 4" id="KW-0863">Zinc-finger</keyword>
<dbReference type="SMART" id="SM00575">
    <property type="entry name" value="ZnF_PMZ"/>
    <property type="match status" value="1"/>
</dbReference>
<evidence type="ECO:0000256" key="1">
    <source>
        <dbReference type="ARBA" id="ARBA00022723"/>
    </source>
</evidence>
<feature type="domain" description="SWIM-type" evidence="5">
    <location>
        <begin position="52"/>
        <end position="86"/>
    </location>
</feature>
<dbReference type="PROSITE" id="PS50966">
    <property type="entry name" value="ZF_SWIM"/>
    <property type="match status" value="1"/>
</dbReference>
<protein>
    <recommendedName>
        <fullName evidence="5">SWIM-type domain-containing protein</fullName>
    </recommendedName>
</protein>
<dbReference type="GO" id="GO:0008270">
    <property type="term" value="F:zinc ion binding"/>
    <property type="evidence" value="ECO:0007669"/>
    <property type="project" value="UniProtKB-KW"/>
</dbReference>
<evidence type="ECO:0000313" key="7">
    <source>
        <dbReference type="Proteomes" id="UP000235145"/>
    </source>
</evidence>
<keyword evidence="7" id="KW-1185">Reference proteome</keyword>
<keyword evidence="3" id="KW-0862">Zinc</keyword>